<accession>A0A840RAT9</accession>
<organism evidence="1 2">
    <name type="scientific">Silvimonas terrae</name>
    <dbReference type="NCBI Taxonomy" id="300266"/>
    <lineage>
        <taxon>Bacteria</taxon>
        <taxon>Pseudomonadati</taxon>
        <taxon>Pseudomonadota</taxon>
        <taxon>Betaproteobacteria</taxon>
        <taxon>Neisseriales</taxon>
        <taxon>Chitinibacteraceae</taxon>
        <taxon>Silvimonas</taxon>
    </lineage>
</organism>
<dbReference type="RefSeq" id="WP_184098521.1">
    <property type="nucleotide sequence ID" value="NZ_JACHHN010000002.1"/>
</dbReference>
<dbReference type="AlphaFoldDB" id="A0A840RAT9"/>
<dbReference type="InterPro" id="IPR021710">
    <property type="entry name" value="DUF3293"/>
</dbReference>
<sequence length="142" mass="15594">MPDSDSRLAALNAAYMATRYVIPALGLTLRVGQTSPELDALLRQRHMQGWMFISACNPGSQAVLCQHENLARHQNLLDALKAAQFTFFEGYGEGDDGLWPAEPSALVLGVDESAARMWGQRFEQNAVLFGVQGGAVQLLWCR</sequence>
<gene>
    <name evidence="1" type="ORF">HNQ50_001187</name>
</gene>
<dbReference type="Proteomes" id="UP000543030">
    <property type="component" value="Unassembled WGS sequence"/>
</dbReference>
<name>A0A840RAT9_9NEIS</name>
<protein>
    <recommendedName>
        <fullName evidence="3">DUF3293 domain-containing protein</fullName>
    </recommendedName>
</protein>
<proteinExistence type="predicted"/>
<dbReference type="EMBL" id="JACHHN010000002">
    <property type="protein sequence ID" value="MBB5190465.1"/>
    <property type="molecule type" value="Genomic_DNA"/>
</dbReference>
<dbReference type="Pfam" id="PF11697">
    <property type="entry name" value="DUF3293"/>
    <property type="match status" value="1"/>
</dbReference>
<reference evidence="1 2" key="1">
    <citation type="submission" date="2020-08" db="EMBL/GenBank/DDBJ databases">
        <title>Genomic Encyclopedia of Type Strains, Phase IV (KMG-IV): sequencing the most valuable type-strain genomes for metagenomic binning, comparative biology and taxonomic classification.</title>
        <authorList>
            <person name="Goeker M."/>
        </authorList>
    </citation>
    <scope>NUCLEOTIDE SEQUENCE [LARGE SCALE GENOMIC DNA]</scope>
    <source>
        <strain evidence="1 2">DSM 18233</strain>
    </source>
</reference>
<evidence type="ECO:0000313" key="2">
    <source>
        <dbReference type="Proteomes" id="UP000543030"/>
    </source>
</evidence>
<evidence type="ECO:0000313" key="1">
    <source>
        <dbReference type="EMBL" id="MBB5190465.1"/>
    </source>
</evidence>
<comment type="caution">
    <text evidence="1">The sequence shown here is derived from an EMBL/GenBank/DDBJ whole genome shotgun (WGS) entry which is preliminary data.</text>
</comment>
<evidence type="ECO:0008006" key="3">
    <source>
        <dbReference type="Google" id="ProtNLM"/>
    </source>
</evidence>
<keyword evidence="2" id="KW-1185">Reference proteome</keyword>